<name>A0A369J7S9_HYPMA</name>
<feature type="compositionally biased region" description="Acidic residues" evidence="2">
    <location>
        <begin position="556"/>
        <end position="570"/>
    </location>
</feature>
<feature type="compositionally biased region" description="Acidic residues" evidence="2">
    <location>
        <begin position="800"/>
        <end position="818"/>
    </location>
</feature>
<reference evidence="3" key="1">
    <citation type="submission" date="2018-04" db="EMBL/GenBank/DDBJ databases">
        <title>Whole genome sequencing of Hypsizygus marmoreus.</title>
        <authorList>
            <person name="Choi I.-G."/>
            <person name="Min B."/>
            <person name="Kim J.-G."/>
            <person name="Kim S."/>
            <person name="Oh Y.-L."/>
            <person name="Kong W.-S."/>
            <person name="Park H."/>
            <person name="Jeong J."/>
            <person name="Song E.-S."/>
        </authorList>
    </citation>
    <scope>NUCLEOTIDE SEQUENCE [LARGE SCALE GENOMIC DNA]</scope>
    <source>
        <strain evidence="3">51987-8</strain>
    </source>
</reference>
<comment type="caution">
    <text evidence="3">The sequence shown here is derived from an EMBL/GenBank/DDBJ whole genome shotgun (WGS) entry which is preliminary data.</text>
</comment>
<feature type="region of interest" description="Disordered" evidence="2">
    <location>
        <begin position="122"/>
        <end position="195"/>
    </location>
</feature>
<feature type="compositionally biased region" description="Basic and acidic residues" evidence="2">
    <location>
        <begin position="370"/>
        <end position="395"/>
    </location>
</feature>
<dbReference type="STRING" id="39966.A0A369J7S9"/>
<organism evidence="3 4">
    <name type="scientific">Hypsizygus marmoreus</name>
    <name type="common">White beech mushroom</name>
    <name type="synonym">Agaricus marmoreus</name>
    <dbReference type="NCBI Taxonomy" id="39966"/>
    <lineage>
        <taxon>Eukaryota</taxon>
        <taxon>Fungi</taxon>
        <taxon>Dikarya</taxon>
        <taxon>Basidiomycota</taxon>
        <taxon>Agaricomycotina</taxon>
        <taxon>Agaricomycetes</taxon>
        <taxon>Agaricomycetidae</taxon>
        <taxon>Agaricales</taxon>
        <taxon>Tricholomatineae</taxon>
        <taxon>Lyophyllaceae</taxon>
        <taxon>Hypsizygus</taxon>
    </lineage>
</organism>
<dbReference type="PANTHER" id="PTHR48125">
    <property type="entry name" value="LP07818P1"/>
    <property type="match status" value="1"/>
</dbReference>
<dbReference type="PANTHER" id="PTHR48125:SF12">
    <property type="entry name" value="AT HOOK TRANSCRIPTION FACTOR FAMILY-RELATED"/>
    <property type="match status" value="1"/>
</dbReference>
<feature type="compositionally biased region" description="Polar residues" evidence="2">
    <location>
        <begin position="335"/>
        <end position="351"/>
    </location>
</feature>
<accession>A0A369J7S9</accession>
<sequence length="818" mass="90013">MSRSSPVGLILKMATMHVSGAIPGLCRHQAEKQQPSGPYLLLTTYLSPNSTPQPTYHLNQRRHYLIHKDDETIKAYASHFEIPTELTRGEMLENIYTRHPGPEPLPSIERAHNHIRRLGRDAQVPSPAPRAAEPPPVVAPPQIAGGSQTQDPPKALPDVDYVVRFPTPSDTYSPKPSPPRSPGGGYISTASSPAPVRKPRMQFVYPPIPRAPKRPDDEAKEVPRAFSPGASWLEKMYVDLKRGRTEVRNDLEEAKREVQHAIEEIARADVALKREAKETKQFLDELRKVAGEEVVAEIIAEANRRAEGGATDEEDVDDGDNDSDGGGDDGNEQGSQNSPKASQRSSSGPSSTERRGSAPGPGDAGSNDAPSDHNSHEMDGEVNDKDKDSLKEKAPSHAPSTHLGLPPLEETDEEEDPPQTFGLTFSMVFGDNALSTEEIHRRIEEHLKKQPGATETNPTPPPTGLSQPTASSSRKRSREEHEDSEHGSGAESELEVERSVRFSAGEEENDGSYRDAKRRRFTGRYNNSSVDGDSTDASRNESPRGRDPHRGFFASDAEDSSSDGTSDGDDDGRVGVTILEYRANTEEEDEDDDFEELDLEDEEPDAHEFDVDDDRLDYEEDHDVQVILYFTREGSHGGTWTSERREPLPPWGSKSPKFYSSSPLPSSPGLPFPQSRFETAAESSTGPSSSQPIAGPSHQPIAGPSSTQPMAGPAATIRHPRPLTRARERIRETASGGVEAYNYEEESEYEEREERMQQLTAEWRHLSALRSLRSGNVFNAEFNTMRAPPEAAISFAGSAEEFEGDEDEDDEVEEEDAA</sequence>
<feature type="compositionally biased region" description="Acidic residues" evidence="2">
    <location>
        <begin position="310"/>
        <end position="331"/>
    </location>
</feature>
<feature type="compositionally biased region" description="Acidic residues" evidence="2">
    <location>
        <begin position="742"/>
        <end position="751"/>
    </location>
</feature>
<feature type="region of interest" description="Disordered" evidence="2">
    <location>
        <begin position="796"/>
        <end position="818"/>
    </location>
</feature>
<feature type="compositionally biased region" description="Polar residues" evidence="2">
    <location>
        <begin position="681"/>
        <end position="692"/>
    </location>
</feature>
<gene>
    <name evidence="3" type="ORF">Hypma_002498</name>
</gene>
<feature type="compositionally biased region" description="Basic and acidic residues" evidence="2">
    <location>
        <begin position="477"/>
        <end position="488"/>
    </location>
</feature>
<feature type="region of interest" description="Disordered" evidence="2">
    <location>
        <begin position="301"/>
        <end position="617"/>
    </location>
</feature>
<evidence type="ECO:0000313" key="3">
    <source>
        <dbReference type="EMBL" id="RDB16657.1"/>
    </source>
</evidence>
<dbReference type="InParanoid" id="A0A369J7S9"/>
<dbReference type="OrthoDB" id="3071683at2759"/>
<feature type="compositionally biased region" description="Pro residues" evidence="2">
    <location>
        <begin position="126"/>
        <end position="139"/>
    </location>
</feature>
<dbReference type="AlphaFoldDB" id="A0A369J7S9"/>
<feature type="compositionally biased region" description="Basic and acidic residues" evidence="2">
    <location>
        <begin position="536"/>
        <end position="550"/>
    </location>
</feature>
<evidence type="ECO:0000256" key="1">
    <source>
        <dbReference type="SAM" id="Coils"/>
    </source>
</evidence>
<evidence type="ECO:0000256" key="2">
    <source>
        <dbReference type="SAM" id="MobiDB-lite"/>
    </source>
</evidence>
<feature type="compositionally biased region" description="Low complexity" evidence="2">
    <location>
        <begin position="652"/>
        <end position="664"/>
    </location>
</feature>
<keyword evidence="1" id="KW-0175">Coiled coil</keyword>
<evidence type="ECO:0000313" key="4">
    <source>
        <dbReference type="Proteomes" id="UP000076154"/>
    </source>
</evidence>
<protein>
    <submittedName>
        <fullName evidence="3">Uncharacterized protein</fullName>
    </submittedName>
</protein>
<feature type="compositionally biased region" description="Polar residues" evidence="2">
    <location>
        <begin position="524"/>
        <end position="535"/>
    </location>
</feature>
<feature type="coiled-coil region" evidence="1">
    <location>
        <begin position="237"/>
        <end position="271"/>
    </location>
</feature>
<proteinExistence type="predicted"/>
<feature type="region of interest" description="Disordered" evidence="2">
    <location>
        <begin position="632"/>
        <end position="753"/>
    </location>
</feature>
<feature type="compositionally biased region" description="Basic and acidic residues" evidence="2">
    <location>
        <begin position="437"/>
        <end position="448"/>
    </location>
</feature>
<keyword evidence="4" id="KW-1185">Reference proteome</keyword>
<dbReference type="EMBL" id="LUEZ02000122">
    <property type="protein sequence ID" value="RDB16657.1"/>
    <property type="molecule type" value="Genomic_DNA"/>
</dbReference>
<dbReference type="Proteomes" id="UP000076154">
    <property type="component" value="Unassembled WGS sequence"/>
</dbReference>
<feature type="compositionally biased region" description="Acidic residues" evidence="2">
    <location>
        <begin position="586"/>
        <end position="617"/>
    </location>
</feature>